<proteinExistence type="predicted"/>
<feature type="domain" description="Nucleotidyl transferase" evidence="1">
    <location>
        <begin position="7"/>
        <end position="134"/>
    </location>
</feature>
<dbReference type="Pfam" id="PF00483">
    <property type="entry name" value="NTP_transferase"/>
    <property type="match status" value="1"/>
</dbReference>
<reference evidence="2" key="1">
    <citation type="journal article" date="2014" name="Front. Microbiol.">
        <title>High frequency of phylogenetically diverse reductive dehalogenase-homologous genes in deep subseafloor sedimentary metagenomes.</title>
        <authorList>
            <person name="Kawai M."/>
            <person name="Futagami T."/>
            <person name="Toyoda A."/>
            <person name="Takaki Y."/>
            <person name="Nishi S."/>
            <person name="Hori S."/>
            <person name="Arai W."/>
            <person name="Tsubouchi T."/>
            <person name="Morono Y."/>
            <person name="Uchiyama I."/>
            <person name="Ito T."/>
            <person name="Fujiyama A."/>
            <person name="Inagaki F."/>
            <person name="Takami H."/>
        </authorList>
    </citation>
    <scope>NUCLEOTIDE SEQUENCE</scope>
    <source>
        <strain evidence="2">Expedition CK06-06</strain>
    </source>
</reference>
<dbReference type="AlphaFoldDB" id="X0UYS0"/>
<protein>
    <recommendedName>
        <fullName evidence="1">Nucleotidyl transferase domain-containing protein</fullName>
    </recommendedName>
</protein>
<dbReference type="Gene3D" id="3.90.550.10">
    <property type="entry name" value="Spore Coat Polysaccharide Biosynthesis Protein SpsA, Chain A"/>
    <property type="match status" value="1"/>
</dbReference>
<sequence>MSLPVAILAGGRGTRLRPLTQTIPKSLLDVAGKPFIVHQIGLLRRNQIDHIVLCVSHLGEMIEEVLGHGRALHVHIDYVFDGPVLLGTGGALKKALPVLGDAFFVLYGDSYLDTDYQAARSAFERNGKLGLITVYRNAGRWDCSNILFVDGRIVRYDKRNPT</sequence>
<evidence type="ECO:0000313" key="2">
    <source>
        <dbReference type="EMBL" id="GAF93565.1"/>
    </source>
</evidence>
<comment type="caution">
    <text evidence="2">The sequence shown here is derived from an EMBL/GenBank/DDBJ whole genome shotgun (WGS) entry which is preliminary data.</text>
</comment>
<dbReference type="EMBL" id="BARS01015717">
    <property type="protein sequence ID" value="GAF93565.1"/>
    <property type="molecule type" value="Genomic_DNA"/>
</dbReference>
<dbReference type="InterPro" id="IPR050486">
    <property type="entry name" value="Mannose-1P_guanyltransferase"/>
</dbReference>
<dbReference type="SUPFAM" id="SSF53448">
    <property type="entry name" value="Nucleotide-diphospho-sugar transferases"/>
    <property type="match status" value="1"/>
</dbReference>
<evidence type="ECO:0000259" key="1">
    <source>
        <dbReference type="Pfam" id="PF00483"/>
    </source>
</evidence>
<organism evidence="2">
    <name type="scientific">marine sediment metagenome</name>
    <dbReference type="NCBI Taxonomy" id="412755"/>
    <lineage>
        <taxon>unclassified sequences</taxon>
        <taxon>metagenomes</taxon>
        <taxon>ecological metagenomes</taxon>
    </lineage>
</organism>
<dbReference type="InterPro" id="IPR005835">
    <property type="entry name" value="NTP_transferase_dom"/>
</dbReference>
<accession>X0UYS0</accession>
<feature type="non-terminal residue" evidence="2">
    <location>
        <position position="162"/>
    </location>
</feature>
<dbReference type="InterPro" id="IPR029044">
    <property type="entry name" value="Nucleotide-diphossugar_trans"/>
</dbReference>
<dbReference type="PANTHER" id="PTHR22572">
    <property type="entry name" value="SUGAR-1-PHOSPHATE GUANYL TRANSFERASE"/>
    <property type="match status" value="1"/>
</dbReference>
<gene>
    <name evidence="2" type="ORF">S01H1_25960</name>
</gene>
<name>X0UYS0_9ZZZZ</name>